<evidence type="ECO:0000313" key="4">
    <source>
        <dbReference type="EMBL" id="EHP86813.1"/>
    </source>
</evidence>
<comment type="function">
    <text evidence="2">Hydrolyzes RNA 2',3'-cyclic phosphodiester to an RNA 2'-phosphomonoester.</text>
</comment>
<feature type="domain" description="Phosphoesterase HXTX" evidence="3">
    <location>
        <begin position="7"/>
        <end position="85"/>
    </location>
</feature>
<dbReference type="GO" id="GO:0008664">
    <property type="term" value="F:RNA 2',3'-cyclic 3'-phosphodiesterase activity"/>
    <property type="evidence" value="ECO:0007669"/>
    <property type="project" value="UniProtKB-EC"/>
</dbReference>
<dbReference type="Gene3D" id="3.90.1140.10">
    <property type="entry name" value="Cyclic phosphodiesterase"/>
    <property type="match status" value="1"/>
</dbReference>
<reference evidence="4 5" key="1">
    <citation type="submission" date="2011-09" db="EMBL/GenBank/DDBJ databases">
        <title>The draft genome of Methanotorris formicicus Mc-S-70.</title>
        <authorList>
            <consortium name="US DOE Joint Genome Institute (JGI-PGF)"/>
            <person name="Lucas S."/>
            <person name="Han J."/>
            <person name="Lapidus A."/>
            <person name="Cheng J.-F."/>
            <person name="Goodwin L."/>
            <person name="Pitluck S."/>
            <person name="Peters L."/>
            <person name="Land M.L."/>
            <person name="Hauser L."/>
            <person name="Sieprawska-Lupa M."/>
            <person name="Takai K."/>
            <person name="Miyazaki J."/>
            <person name="Whitman W."/>
            <person name="Woyke T.J."/>
        </authorList>
    </citation>
    <scope>NUCLEOTIDE SEQUENCE [LARGE SCALE GENOMIC DNA]</scope>
    <source>
        <strain evidence="4 5">Mc-S-70</strain>
    </source>
</reference>
<comment type="similarity">
    <text evidence="2">Belongs to the 2H phosphoesterase superfamily. ThpR family.</text>
</comment>
<dbReference type="PANTHER" id="PTHR35561:SF1">
    <property type="entry name" value="RNA 2',3'-CYCLIC PHOSPHODIESTERASE"/>
    <property type="match status" value="1"/>
</dbReference>
<keyword evidence="4" id="KW-0436">Ligase</keyword>
<protein>
    <recommendedName>
        <fullName evidence="2">RNA 2',3'-cyclic phosphodiesterase</fullName>
        <shortName evidence="2">RNA 2',3'-CPDase</shortName>
        <ecNumber evidence="2">3.1.4.58</ecNumber>
    </recommendedName>
</protein>
<dbReference type="GO" id="GO:0016874">
    <property type="term" value="F:ligase activity"/>
    <property type="evidence" value="ECO:0007669"/>
    <property type="project" value="UniProtKB-KW"/>
</dbReference>
<name>H1KYR6_9EURY</name>
<evidence type="ECO:0000256" key="1">
    <source>
        <dbReference type="ARBA" id="ARBA00022801"/>
    </source>
</evidence>
<feature type="short sequence motif" description="HXTX 1" evidence="2">
    <location>
        <begin position="38"/>
        <end position="41"/>
    </location>
</feature>
<dbReference type="InterPro" id="IPR009097">
    <property type="entry name" value="Cyclic_Pdiesterase"/>
</dbReference>
<feature type="active site" description="Proton donor" evidence="2">
    <location>
        <position position="38"/>
    </location>
</feature>
<dbReference type="EMBL" id="AGJL01000020">
    <property type="protein sequence ID" value="EHP86813.1"/>
    <property type="molecule type" value="Genomic_DNA"/>
</dbReference>
<feature type="short sequence motif" description="HXTX 2" evidence="2">
    <location>
        <begin position="116"/>
        <end position="119"/>
    </location>
</feature>
<dbReference type="InterPro" id="IPR014051">
    <property type="entry name" value="Phosphoesterase_HXTX"/>
</dbReference>
<dbReference type="PANTHER" id="PTHR35561">
    <property type="entry name" value="RNA 2',3'-CYCLIC PHOSPHODIESTERASE"/>
    <property type="match status" value="1"/>
</dbReference>
<accession>H1KYR6</accession>
<keyword evidence="1 2" id="KW-0378">Hydrolase</keyword>
<proteinExistence type="inferred from homology"/>
<dbReference type="InterPro" id="IPR004175">
    <property type="entry name" value="RNA_CPDase"/>
</dbReference>
<organism evidence="4 5">
    <name type="scientific">Methanotorris formicicus Mc-S-70</name>
    <dbReference type="NCBI Taxonomy" id="647171"/>
    <lineage>
        <taxon>Archaea</taxon>
        <taxon>Methanobacteriati</taxon>
        <taxon>Methanobacteriota</taxon>
        <taxon>Methanomada group</taxon>
        <taxon>Methanococci</taxon>
        <taxon>Methanococcales</taxon>
        <taxon>Methanocaldococcaceae</taxon>
        <taxon>Methanotorris</taxon>
    </lineage>
</organism>
<gene>
    <name evidence="4" type="ORF">MetfoDRAFT_0939</name>
</gene>
<dbReference type="AlphaFoldDB" id="H1KYR6"/>
<dbReference type="NCBIfam" id="TIGR02258">
    <property type="entry name" value="2_5_ligase"/>
    <property type="match status" value="1"/>
</dbReference>
<dbReference type="EC" id="3.1.4.58" evidence="2"/>
<dbReference type="SUPFAM" id="SSF55144">
    <property type="entry name" value="LigT-like"/>
    <property type="match status" value="1"/>
</dbReference>
<dbReference type="RefSeq" id="WP_007044376.1">
    <property type="nucleotide sequence ID" value="NZ_AGJL01000020.1"/>
</dbReference>
<feature type="active site" description="Proton acceptor" evidence="2">
    <location>
        <position position="116"/>
    </location>
</feature>
<comment type="catalytic activity">
    <reaction evidence="2">
        <text>a 3'-end 2',3'-cyclophospho-ribonucleotide-RNA + H2O = a 3'-end 2'-phospho-ribonucleotide-RNA + H(+)</text>
        <dbReference type="Rhea" id="RHEA:11828"/>
        <dbReference type="Rhea" id="RHEA-COMP:10464"/>
        <dbReference type="Rhea" id="RHEA-COMP:17353"/>
        <dbReference type="ChEBI" id="CHEBI:15377"/>
        <dbReference type="ChEBI" id="CHEBI:15378"/>
        <dbReference type="ChEBI" id="CHEBI:83064"/>
        <dbReference type="ChEBI" id="CHEBI:173113"/>
        <dbReference type="EC" id="3.1.4.58"/>
    </reaction>
</comment>
<comment type="caution">
    <text evidence="4">The sequence shown here is derived from an EMBL/GenBank/DDBJ whole genome shotgun (WGS) entry which is preliminary data.</text>
</comment>
<dbReference type="GO" id="GO:0004113">
    <property type="term" value="F:2',3'-cyclic-nucleotide 3'-phosphodiesterase activity"/>
    <property type="evidence" value="ECO:0007669"/>
    <property type="project" value="InterPro"/>
</dbReference>
<evidence type="ECO:0000313" key="5">
    <source>
        <dbReference type="Proteomes" id="UP000003706"/>
    </source>
</evidence>
<sequence length="175" mass="20423">MRCFIAIDLPGEIKDRIEEVKKYFKIKGIKLVEKENLHITIKFLGEIDGETVERIKNLDLSISPIKVKIKNIGVFPNENYIRVIWLGSTNLVDLFKEVDEKLSEIGFKKEKEYIPHVTIGRVKFIENKKTLKDKIEKHKKIDIGEFEVKGIKLMKSTLTPNGPIYEVIKEWKIDK</sequence>
<evidence type="ECO:0000259" key="3">
    <source>
        <dbReference type="Pfam" id="PF02834"/>
    </source>
</evidence>
<dbReference type="HAMAP" id="MF_01940">
    <property type="entry name" value="RNA_CPDase"/>
    <property type="match status" value="1"/>
</dbReference>
<keyword evidence="5" id="KW-1185">Reference proteome</keyword>
<dbReference type="Proteomes" id="UP000003706">
    <property type="component" value="Unassembled WGS sequence"/>
</dbReference>
<dbReference type="Pfam" id="PF02834">
    <property type="entry name" value="LigT_PEase"/>
    <property type="match status" value="2"/>
</dbReference>
<feature type="domain" description="Phosphoesterase HXTX" evidence="3">
    <location>
        <begin position="90"/>
        <end position="165"/>
    </location>
</feature>
<dbReference type="OrthoDB" id="44091at2157"/>
<dbReference type="PATRIC" id="fig|647171.4.peg.922"/>
<evidence type="ECO:0000256" key="2">
    <source>
        <dbReference type="HAMAP-Rule" id="MF_01940"/>
    </source>
</evidence>
<dbReference type="STRING" id="647171.MetfoDRAFT_0939"/>